<dbReference type="KEGG" id="ebt:EBL_c07920"/>
<dbReference type="RefSeq" id="WP_014715842.1">
    <property type="nucleotide sequence ID" value="NC_017910.1"/>
</dbReference>
<sequence>MTTPFASSVVAGRLPYYGQRREPGGLFTGENLRLLAAGGGKRAKKTCASAQAGVTTVIDINSADTTYQYLWDLNSTSGAFVHAM</sequence>
<evidence type="ECO:0000313" key="2">
    <source>
        <dbReference type="Proteomes" id="UP000001955"/>
    </source>
</evidence>
<dbReference type="STRING" id="630626.EBL_c07920"/>
<dbReference type="EMBL" id="CP001560">
    <property type="protein sequence ID" value="AFJ45915.1"/>
    <property type="molecule type" value="Genomic_DNA"/>
</dbReference>
<gene>
    <name evidence="1" type="ordered locus">EBL_c07920</name>
</gene>
<dbReference type="Proteomes" id="UP000001955">
    <property type="component" value="Chromosome"/>
</dbReference>
<organism evidence="1 2">
    <name type="scientific">Shimwellia blattae (strain ATCC 29907 / DSM 4481 / JCM 1650 / NBRC 105725 / CDC 9005-74)</name>
    <name type="common">Escherichia blattae</name>
    <dbReference type="NCBI Taxonomy" id="630626"/>
    <lineage>
        <taxon>Bacteria</taxon>
        <taxon>Pseudomonadati</taxon>
        <taxon>Pseudomonadota</taxon>
        <taxon>Gammaproteobacteria</taxon>
        <taxon>Enterobacterales</taxon>
        <taxon>Enterobacteriaceae</taxon>
        <taxon>Shimwellia</taxon>
    </lineage>
</organism>
<evidence type="ECO:0000313" key="1">
    <source>
        <dbReference type="EMBL" id="AFJ45915.1"/>
    </source>
</evidence>
<dbReference type="HOGENOM" id="CLU_2525706_0_0_6"/>
<reference evidence="1 2" key="1">
    <citation type="journal article" date="2012" name="J. Bacteriol.">
        <title>Complete genome sequence of the B12-producing Shimwellia blattae strain DSM 4481, isolated from a cockroach.</title>
        <authorList>
            <person name="Brzuszkiewicz E."/>
            <person name="Waschkowitz T."/>
            <person name="Wiezer A."/>
            <person name="Daniel R."/>
        </authorList>
    </citation>
    <scope>NUCLEOTIDE SEQUENCE [LARGE SCALE GENOMIC DNA]</scope>
    <source>
        <strain evidence="2">ATCC 29907 / DSM 4481 / JCM 1650 / NBRC 105725 / CDC 9005-74</strain>
    </source>
</reference>
<proteinExistence type="predicted"/>
<name>I2B5W1_SHIBC</name>
<keyword evidence="2" id="KW-1185">Reference proteome</keyword>
<protein>
    <submittedName>
        <fullName evidence="1">Uncharacterized protein</fullName>
    </submittedName>
</protein>
<accession>I2B5W1</accession>
<dbReference type="AlphaFoldDB" id="I2B5W1"/>